<dbReference type="EC" id="3.4.16.4" evidence="2"/>
<dbReference type="AlphaFoldDB" id="Q83GG4"/>
<feature type="domain" description="Peptidase S11 D-alanyl-D-alanine carboxypeptidase A N-terminal" evidence="1">
    <location>
        <begin position="79"/>
        <end position="270"/>
    </location>
</feature>
<sequence length="313" mass="35088">MRLYRPLFYACLLLSFLFFILSDRYGMERTQSPHTVDISQRYFADSSLSLLPHLLDPDIKHIALDVDGHPELKLRKGNKGKHPIASISKVILALMLIERYSLSELNDGPNITYDTEDVSFFRNSVKDGDSYAPVYAGLTLTLKQSLIPLMLPSANNYATSLVKHLYGKSYPKFAREWLDKNGLYNTDIYEASGLDDRNVSTADNLIVLAKKAYSNPVLRGIMRLKEASIPNIGLVRNTNKALGINGIDGIKTGSSPAAKSNLLFTAAIKTKNGLIRIYGVFKTEKSYASLYGKLDTLLKRVRAYFHQRNLLTD</sequence>
<keyword evidence="3" id="KW-1185">Reference proteome</keyword>
<dbReference type="eggNOG" id="COG1686">
    <property type="taxonomic scope" value="Bacteria"/>
</dbReference>
<accession>Q83GG4</accession>
<keyword evidence="2" id="KW-0645">Protease</keyword>
<dbReference type="SUPFAM" id="SSF56601">
    <property type="entry name" value="beta-lactamase/transpeptidase-like"/>
    <property type="match status" value="1"/>
</dbReference>
<evidence type="ECO:0000313" key="2">
    <source>
        <dbReference type="EMBL" id="AAO44424.1"/>
    </source>
</evidence>
<dbReference type="Pfam" id="PF00768">
    <property type="entry name" value="Peptidase_S11"/>
    <property type="match status" value="1"/>
</dbReference>
<protein>
    <submittedName>
        <fullName evidence="2">Serine-type D-Ala-D-Ala carboxypeptidase</fullName>
        <ecNumber evidence="2">3.4.16.4</ecNumber>
    </submittedName>
</protein>
<dbReference type="MEROPS" id="S11.002"/>
<name>Q83GG4_TROWT</name>
<dbReference type="GO" id="GO:0009002">
    <property type="term" value="F:serine-type D-Ala-D-Ala carboxypeptidase activity"/>
    <property type="evidence" value="ECO:0007669"/>
    <property type="project" value="UniProtKB-EC"/>
</dbReference>
<dbReference type="KEGG" id="twh:TWT_327"/>
<keyword evidence="2" id="KW-0378">Hydrolase</keyword>
<organism evidence="2 3">
    <name type="scientific">Tropheryma whipplei (strain Twist)</name>
    <name type="common">Whipple's bacillus</name>
    <dbReference type="NCBI Taxonomy" id="203267"/>
    <lineage>
        <taxon>Bacteria</taxon>
        <taxon>Bacillati</taxon>
        <taxon>Actinomycetota</taxon>
        <taxon>Actinomycetes</taxon>
        <taxon>Micrococcales</taxon>
        <taxon>Tropherymataceae</taxon>
        <taxon>Tropheryma</taxon>
    </lineage>
</organism>
<gene>
    <name evidence="2" type="primary">dacB</name>
    <name evidence="2" type="ordered locus">TWT_327</name>
</gene>
<reference evidence="2 3" key="1">
    <citation type="journal article" date="2003" name="Genome Res.">
        <title>Tropheryma whipplei twist: a human pathogenic Actinobacteria with a reduced genome.</title>
        <authorList>
            <person name="Raoult D."/>
            <person name="Ogata H."/>
            <person name="Audic S."/>
            <person name="Robert C."/>
            <person name="Suhre K."/>
            <person name="Drancourt M."/>
            <person name="Claverie J.-M."/>
        </authorList>
    </citation>
    <scope>NUCLEOTIDE SEQUENCE [LARGE SCALE GENOMIC DNA]</scope>
    <source>
        <strain evidence="2 3">Twist</strain>
    </source>
</reference>
<dbReference type="EMBL" id="AE014184">
    <property type="protein sequence ID" value="AAO44424.1"/>
    <property type="molecule type" value="Genomic_DNA"/>
</dbReference>
<dbReference type="InterPro" id="IPR012338">
    <property type="entry name" value="Beta-lactam/transpept-like"/>
</dbReference>
<dbReference type="Gene3D" id="3.40.710.10">
    <property type="entry name" value="DD-peptidase/beta-lactamase superfamily"/>
    <property type="match status" value="1"/>
</dbReference>
<dbReference type="OrthoDB" id="5241551at2"/>
<dbReference type="Proteomes" id="UP000002200">
    <property type="component" value="Chromosome"/>
</dbReference>
<keyword evidence="2" id="KW-0121">Carboxypeptidase</keyword>
<dbReference type="GO" id="GO:0006508">
    <property type="term" value="P:proteolysis"/>
    <property type="evidence" value="ECO:0007669"/>
    <property type="project" value="InterPro"/>
</dbReference>
<dbReference type="InterPro" id="IPR001967">
    <property type="entry name" value="Peptidase_S11_N"/>
</dbReference>
<evidence type="ECO:0000313" key="3">
    <source>
        <dbReference type="Proteomes" id="UP000002200"/>
    </source>
</evidence>
<dbReference type="STRING" id="203267.TWT_327"/>
<evidence type="ECO:0000259" key="1">
    <source>
        <dbReference type="Pfam" id="PF00768"/>
    </source>
</evidence>
<proteinExistence type="predicted"/>
<dbReference type="HOGENOM" id="CLU_888359_0_0_11"/>